<sequence length="128" mass="13432">MPDMRLTIGGRIYSVTCQPGEEQHLARLGTMLDTAARKASASGGLTETRALLFAGLLLADELAETQDRAAEALAAKAAEKVKAEPAPPQQGDLLAHDNDTELAARAIEKLARRIENLAAGLENQGAAS</sequence>
<gene>
    <name evidence="1" type="ORF">FG486_15265</name>
</gene>
<dbReference type="Gene3D" id="3.30.160.880">
    <property type="entry name" value="Cell division protein ZapA protomer, N-terminal domain"/>
    <property type="match status" value="1"/>
</dbReference>
<accession>A0A7V8RFV1</accession>
<evidence type="ECO:0000313" key="1">
    <source>
        <dbReference type="EMBL" id="MBA1375702.1"/>
    </source>
</evidence>
<evidence type="ECO:0000313" key="2">
    <source>
        <dbReference type="Proteomes" id="UP000589292"/>
    </source>
</evidence>
<proteinExistence type="predicted"/>
<keyword evidence="1" id="KW-0131">Cell cycle</keyword>
<dbReference type="RefSeq" id="WP_181268182.1">
    <property type="nucleotide sequence ID" value="NZ_BAAAGB010000001.1"/>
</dbReference>
<keyword evidence="2" id="KW-1185">Reference proteome</keyword>
<dbReference type="Pfam" id="PF05164">
    <property type="entry name" value="ZapA"/>
    <property type="match status" value="1"/>
</dbReference>
<name>A0A7V8RFV1_9SPHN</name>
<dbReference type="InterPro" id="IPR042233">
    <property type="entry name" value="Cell_div_ZapA_N"/>
</dbReference>
<dbReference type="InterPro" id="IPR007838">
    <property type="entry name" value="Cell_div_ZapA-like"/>
</dbReference>
<reference evidence="1 2" key="1">
    <citation type="journal article" date="1994" name="Int. J. Syst. Bacteriol.">
        <title>Phylogenetic positions of novel aerobic, bacteriochlorophyll a-containing bacteria and description of Roseococcus thiosulfatophilus gen. nov., sp. nov., Erythromicrobium ramosum gen. nov., sp. nov., and Erythrobacter litoralis sp. nov.</title>
        <authorList>
            <person name="Yurkov V."/>
            <person name="Stackebrandt E."/>
            <person name="Holmes A."/>
            <person name="Fuerst J.A."/>
            <person name="Hugenholtz P."/>
            <person name="Golecki J."/>
            <person name="Gad'on N."/>
            <person name="Gorlenko V.M."/>
            <person name="Kompantseva E.I."/>
            <person name="Drews G."/>
        </authorList>
    </citation>
    <scope>NUCLEOTIDE SEQUENCE [LARGE SCALE GENOMIC DNA]</scope>
    <source>
        <strain evidence="1 2">KR-99</strain>
    </source>
</reference>
<keyword evidence="1" id="KW-0132">Cell division</keyword>
<dbReference type="GO" id="GO:0051301">
    <property type="term" value="P:cell division"/>
    <property type="evidence" value="ECO:0007669"/>
    <property type="project" value="UniProtKB-KW"/>
</dbReference>
<dbReference type="EMBL" id="VDES01000003">
    <property type="protein sequence ID" value="MBA1375702.1"/>
    <property type="molecule type" value="Genomic_DNA"/>
</dbReference>
<dbReference type="Proteomes" id="UP000589292">
    <property type="component" value="Unassembled WGS sequence"/>
</dbReference>
<dbReference type="SUPFAM" id="SSF102829">
    <property type="entry name" value="Cell division protein ZapA-like"/>
    <property type="match status" value="1"/>
</dbReference>
<comment type="caution">
    <text evidence="1">The sequence shown here is derived from an EMBL/GenBank/DDBJ whole genome shotgun (WGS) entry which is preliminary data.</text>
</comment>
<dbReference type="InterPro" id="IPR036192">
    <property type="entry name" value="Cell_div_ZapA-like_sf"/>
</dbReference>
<organism evidence="1 2">
    <name type="scientific">Sphingomonas ursincola</name>
    <dbReference type="NCBI Taxonomy" id="56361"/>
    <lineage>
        <taxon>Bacteria</taxon>
        <taxon>Pseudomonadati</taxon>
        <taxon>Pseudomonadota</taxon>
        <taxon>Alphaproteobacteria</taxon>
        <taxon>Sphingomonadales</taxon>
        <taxon>Sphingomonadaceae</taxon>
        <taxon>Sphingomonas</taxon>
    </lineage>
</organism>
<protein>
    <submittedName>
        <fullName evidence="1">Cell division protein ZapA</fullName>
    </submittedName>
</protein>
<dbReference type="AlphaFoldDB" id="A0A7V8RFV1"/>